<protein>
    <submittedName>
        <fullName evidence="12">YvrH protein</fullName>
    </submittedName>
</protein>
<comment type="subcellular location">
    <subcellularLocation>
        <location evidence="1">Cytoplasm</location>
    </subcellularLocation>
</comment>
<evidence type="ECO:0000256" key="9">
    <source>
        <dbReference type="PROSITE-ProRule" id="PRU01091"/>
    </source>
</evidence>
<keyword evidence="4" id="KW-0902">Two-component regulatory system</keyword>
<dbReference type="AlphaFoldDB" id="Q70K03"/>
<dbReference type="InterPro" id="IPR011006">
    <property type="entry name" value="CheY-like_superfamily"/>
</dbReference>
<dbReference type="GO" id="GO:0000156">
    <property type="term" value="F:phosphorelay response regulator activity"/>
    <property type="evidence" value="ECO:0007669"/>
    <property type="project" value="TreeGrafter"/>
</dbReference>
<dbReference type="Gene3D" id="6.10.250.690">
    <property type="match status" value="1"/>
</dbReference>
<evidence type="ECO:0000259" key="10">
    <source>
        <dbReference type="PROSITE" id="PS50110"/>
    </source>
</evidence>
<dbReference type="SMART" id="SM00862">
    <property type="entry name" value="Trans_reg_C"/>
    <property type="match status" value="1"/>
</dbReference>
<dbReference type="FunFam" id="1.10.10.10:FF:000018">
    <property type="entry name" value="DNA-binding response regulator ResD"/>
    <property type="match status" value="1"/>
</dbReference>
<dbReference type="EMBL" id="AJ576102">
    <property type="protein sequence ID" value="CAE11245.1"/>
    <property type="molecule type" value="Genomic_DNA"/>
</dbReference>
<evidence type="ECO:0000256" key="4">
    <source>
        <dbReference type="ARBA" id="ARBA00023012"/>
    </source>
</evidence>
<dbReference type="InterPro" id="IPR001867">
    <property type="entry name" value="OmpR/PhoB-type_DNA-bd"/>
</dbReference>
<keyword evidence="5" id="KW-0805">Transcription regulation</keyword>
<keyword evidence="3 8" id="KW-0597">Phosphoprotein</keyword>
<evidence type="ECO:0000256" key="5">
    <source>
        <dbReference type="ARBA" id="ARBA00023015"/>
    </source>
</evidence>
<sequence>MAYFLWERSVDFFNDTQTLGIIMTMTSRSDQYMSRLHSKVLIIDDEKEILELIKTVLIREGIDRVVTASTARDGLAQFHQENPDLVILDIMLPDGEGYDICKQIRDISHVPIIFLSAKGEETDKIVGLAIGGDDYITKPFSPKEVAYRVKAQLRRVSYLQPSQTGTIIKKGPFELNQQQAELTKNEAAIELTPKELMLMTYFLQHPNRVISKETLYQAVWGEDFFGSDNTVMVHIRRLREKIENTPSKPDFLVTVKGLGYKFVVKDA</sequence>
<evidence type="ECO:0000256" key="7">
    <source>
        <dbReference type="ARBA" id="ARBA00023163"/>
    </source>
</evidence>
<reference evidence="12" key="1">
    <citation type="journal article" date="2004" name="J. Bacteriol.">
        <title>Structural and functional characterization of gene clusters directing nonribosomal synthesis of bioactive cyclic lipopeptides in Bacillus amyloliquefaciens strain FZB42.</title>
        <authorList>
            <person name="Koumoutsi A."/>
            <person name="Chen X.H."/>
            <person name="Henne A."/>
            <person name="Liesegang H."/>
            <person name="Hitzeroth G."/>
            <person name="Franke P."/>
            <person name="Vater J."/>
            <person name="Borriss R."/>
        </authorList>
    </citation>
    <scope>NUCLEOTIDE SEQUENCE</scope>
    <source>
        <strain evidence="12">FZB42</strain>
    </source>
</reference>
<keyword evidence="6 9" id="KW-0238">DNA-binding</keyword>
<feature type="modified residue" description="4-aspartylphosphate" evidence="8">
    <location>
        <position position="89"/>
    </location>
</feature>
<dbReference type="GO" id="GO:0005829">
    <property type="term" value="C:cytosol"/>
    <property type="evidence" value="ECO:0007669"/>
    <property type="project" value="TreeGrafter"/>
</dbReference>
<dbReference type="InterPro" id="IPR036388">
    <property type="entry name" value="WH-like_DNA-bd_sf"/>
</dbReference>
<dbReference type="CDD" id="cd00383">
    <property type="entry name" value="trans_reg_C"/>
    <property type="match status" value="1"/>
</dbReference>
<dbReference type="PROSITE" id="PS51755">
    <property type="entry name" value="OMPR_PHOB"/>
    <property type="match status" value="1"/>
</dbReference>
<dbReference type="SUPFAM" id="SSF46894">
    <property type="entry name" value="C-terminal effector domain of the bipartite response regulators"/>
    <property type="match status" value="1"/>
</dbReference>
<evidence type="ECO:0000256" key="8">
    <source>
        <dbReference type="PROSITE-ProRule" id="PRU00169"/>
    </source>
</evidence>
<keyword evidence="2" id="KW-0963">Cytoplasm</keyword>
<feature type="domain" description="Response regulatory" evidence="10">
    <location>
        <begin position="39"/>
        <end position="153"/>
    </location>
</feature>
<dbReference type="FunFam" id="3.40.50.2300:FF:000001">
    <property type="entry name" value="DNA-binding response regulator PhoB"/>
    <property type="match status" value="1"/>
</dbReference>
<dbReference type="GO" id="GO:0006355">
    <property type="term" value="P:regulation of DNA-templated transcription"/>
    <property type="evidence" value="ECO:0007669"/>
    <property type="project" value="InterPro"/>
</dbReference>
<dbReference type="GO" id="GO:0000976">
    <property type="term" value="F:transcription cis-regulatory region binding"/>
    <property type="evidence" value="ECO:0007669"/>
    <property type="project" value="TreeGrafter"/>
</dbReference>
<evidence type="ECO:0000313" key="12">
    <source>
        <dbReference type="EMBL" id="CAE11245.1"/>
    </source>
</evidence>
<dbReference type="PROSITE" id="PS50110">
    <property type="entry name" value="RESPONSE_REGULATORY"/>
    <property type="match status" value="1"/>
</dbReference>
<organism evidence="12">
    <name type="scientific">Bacillus amyloliquefaciens</name>
    <name type="common">Bacillus velezensis</name>
    <dbReference type="NCBI Taxonomy" id="1390"/>
    <lineage>
        <taxon>Bacteria</taxon>
        <taxon>Bacillati</taxon>
        <taxon>Bacillota</taxon>
        <taxon>Bacilli</taxon>
        <taxon>Bacillales</taxon>
        <taxon>Bacillaceae</taxon>
        <taxon>Bacillus</taxon>
        <taxon>Bacillus amyloliquefaciens group</taxon>
    </lineage>
</organism>
<dbReference type="Gene3D" id="3.40.50.2300">
    <property type="match status" value="1"/>
</dbReference>
<dbReference type="InterPro" id="IPR001789">
    <property type="entry name" value="Sig_transdc_resp-reg_receiver"/>
</dbReference>
<accession>Q70K03</accession>
<dbReference type="InterPro" id="IPR039420">
    <property type="entry name" value="WalR-like"/>
</dbReference>
<dbReference type="Gene3D" id="1.10.10.10">
    <property type="entry name" value="Winged helix-like DNA-binding domain superfamily/Winged helix DNA-binding domain"/>
    <property type="match status" value="1"/>
</dbReference>
<proteinExistence type="predicted"/>
<dbReference type="PANTHER" id="PTHR48111">
    <property type="entry name" value="REGULATOR OF RPOS"/>
    <property type="match status" value="1"/>
</dbReference>
<evidence type="ECO:0000256" key="3">
    <source>
        <dbReference type="ARBA" id="ARBA00022553"/>
    </source>
</evidence>
<name>Q70K03_BACAM</name>
<evidence type="ECO:0000259" key="11">
    <source>
        <dbReference type="PROSITE" id="PS51755"/>
    </source>
</evidence>
<feature type="domain" description="OmpR/PhoB-type" evidence="11">
    <location>
        <begin position="165"/>
        <end position="264"/>
    </location>
</feature>
<keyword evidence="7" id="KW-0804">Transcription</keyword>
<gene>
    <name evidence="12" type="primary">yvrH</name>
</gene>
<evidence type="ECO:0000256" key="1">
    <source>
        <dbReference type="ARBA" id="ARBA00004496"/>
    </source>
</evidence>
<evidence type="ECO:0000256" key="2">
    <source>
        <dbReference type="ARBA" id="ARBA00022490"/>
    </source>
</evidence>
<dbReference type="SUPFAM" id="SSF52172">
    <property type="entry name" value="CheY-like"/>
    <property type="match status" value="1"/>
</dbReference>
<feature type="DNA-binding region" description="OmpR/PhoB-type" evidence="9">
    <location>
        <begin position="165"/>
        <end position="264"/>
    </location>
</feature>
<dbReference type="CDD" id="cd17574">
    <property type="entry name" value="REC_OmpR"/>
    <property type="match status" value="1"/>
</dbReference>
<dbReference type="PANTHER" id="PTHR48111:SF52">
    <property type="entry name" value="TRANSCRIPTIONAL REGULATORY PROTEIN YVRH"/>
    <property type="match status" value="1"/>
</dbReference>
<dbReference type="GO" id="GO:0032993">
    <property type="term" value="C:protein-DNA complex"/>
    <property type="evidence" value="ECO:0007669"/>
    <property type="project" value="TreeGrafter"/>
</dbReference>
<dbReference type="InterPro" id="IPR016032">
    <property type="entry name" value="Sig_transdc_resp-reg_C-effctor"/>
</dbReference>
<dbReference type="Pfam" id="PF00486">
    <property type="entry name" value="Trans_reg_C"/>
    <property type="match status" value="1"/>
</dbReference>
<dbReference type="SMART" id="SM00448">
    <property type="entry name" value="REC"/>
    <property type="match status" value="1"/>
</dbReference>
<evidence type="ECO:0000256" key="6">
    <source>
        <dbReference type="ARBA" id="ARBA00023125"/>
    </source>
</evidence>
<dbReference type="Pfam" id="PF00072">
    <property type="entry name" value="Response_reg"/>
    <property type="match status" value="1"/>
</dbReference>